<dbReference type="Proteomes" id="UP000284751">
    <property type="component" value="Unassembled WGS sequence"/>
</dbReference>
<evidence type="ECO:0000256" key="6">
    <source>
        <dbReference type="ARBA" id="ARBA00023136"/>
    </source>
</evidence>
<dbReference type="InterPro" id="IPR051393">
    <property type="entry name" value="ABC_transporter_permease"/>
</dbReference>
<dbReference type="AlphaFoldDB" id="A0A412AZN6"/>
<keyword evidence="3" id="KW-1003">Cell membrane</keyword>
<evidence type="ECO:0000313" key="9">
    <source>
        <dbReference type="EMBL" id="RGQ43074.1"/>
    </source>
</evidence>
<reference evidence="9 10" key="1">
    <citation type="submission" date="2018-08" db="EMBL/GenBank/DDBJ databases">
        <title>A genome reference for cultivated species of the human gut microbiota.</title>
        <authorList>
            <person name="Zou Y."/>
            <person name="Xue W."/>
            <person name="Luo G."/>
        </authorList>
    </citation>
    <scope>NUCLEOTIDE SEQUENCE [LARGE SCALE GENOMIC DNA]</scope>
    <source>
        <strain evidence="9 10">AF28-26</strain>
    </source>
</reference>
<proteinExistence type="inferred from homology"/>
<feature type="transmembrane region" description="Helical" evidence="7">
    <location>
        <begin position="202"/>
        <end position="221"/>
    </location>
</feature>
<comment type="caution">
    <text evidence="9">The sequence shown here is derived from an EMBL/GenBank/DDBJ whole genome shotgun (WGS) entry which is preliminary data.</text>
</comment>
<dbReference type="PANTHER" id="PTHR30193:SF37">
    <property type="entry name" value="INNER MEMBRANE ABC TRANSPORTER PERMEASE PROTEIN YCJO"/>
    <property type="match status" value="1"/>
</dbReference>
<feature type="transmembrane region" description="Helical" evidence="7">
    <location>
        <begin position="66"/>
        <end position="91"/>
    </location>
</feature>
<comment type="subcellular location">
    <subcellularLocation>
        <location evidence="1 7">Cell membrane</location>
        <topology evidence="1 7">Multi-pass membrane protein</topology>
    </subcellularLocation>
</comment>
<feature type="domain" description="ABC transmembrane type-1" evidence="8">
    <location>
        <begin position="66"/>
        <end position="277"/>
    </location>
</feature>
<evidence type="ECO:0000256" key="5">
    <source>
        <dbReference type="ARBA" id="ARBA00022989"/>
    </source>
</evidence>
<feature type="transmembrane region" description="Helical" evidence="7">
    <location>
        <begin position="263"/>
        <end position="280"/>
    </location>
</feature>
<evidence type="ECO:0000313" key="10">
    <source>
        <dbReference type="Proteomes" id="UP000284751"/>
    </source>
</evidence>
<evidence type="ECO:0000256" key="3">
    <source>
        <dbReference type="ARBA" id="ARBA00022475"/>
    </source>
</evidence>
<organism evidence="9 10">
    <name type="scientific">[Clostridium] leptum</name>
    <dbReference type="NCBI Taxonomy" id="1535"/>
    <lineage>
        <taxon>Bacteria</taxon>
        <taxon>Bacillati</taxon>
        <taxon>Bacillota</taxon>
        <taxon>Clostridia</taxon>
        <taxon>Eubacteriales</taxon>
        <taxon>Oscillospiraceae</taxon>
        <taxon>Oscillospiraceae incertae sedis</taxon>
    </lineage>
</organism>
<name>A0A412AZN6_9FIRM</name>
<accession>A0A412AZN6</accession>
<protein>
    <submittedName>
        <fullName evidence="9">Sugar ABC transporter permease</fullName>
    </submittedName>
</protein>
<dbReference type="EMBL" id="QRTC01000008">
    <property type="protein sequence ID" value="RGQ43074.1"/>
    <property type="molecule type" value="Genomic_DNA"/>
</dbReference>
<evidence type="ECO:0000256" key="4">
    <source>
        <dbReference type="ARBA" id="ARBA00022692"/>
    </source>
</evidence>
<comment type="similarity">
    <text evidence="7">Belongs to the binding-protein-dependent transport system permease family.</text>
</comment>
<feature type="transmembrane region" description="Helical" evidence="7">
    <location>
        <begin position="103"/>
        <end position="123"/>
    </location>
</feature>
<sequence length="288" mass="32790">MKEKKRYFWGFTLPVLIPYTAFVLIPILMSFYYSALDWNGISKSTDFIGIQNYIELFQDKNYLNSLFFTLKFAICNVILSNALAILFAVWVSGKARINNAMRICFFLPNVLCSLIVGFVWMFIFNQMTASLYQQTGWGIFAANWLSDPNLAFFALLIVCVWQGVGYYMVIYIAGLNNIDYSYREAAAIDGANRFQQFRHITLPLLMPSITVNLFMSIANSFRLFDLNLSLTDGGPGRATTSLALDIYTEAFDNSRMGYGSAKAVIFFLIVMAITFIQVGYTRKKEVEL</sequence>
<keyword evidence="6 7" id="KW-0472">Membrane</keyword>
<feature type="transmembrane region" description="Helical" evidence="7">
    <location>
        <begin position="7"/>
        <end position="33"/>
    </location>
</feature>
<dbReference type="CDD" id="cd06261">
    <property type="entry name" value="TM_PBP2"/>
    <property type="match status" value="1"/>
</dbReference>
<dbReference type="InterPro" id="IPR035906">
    <property type="entry name" value="MetI-like_sf"/>
</dbReference>
<evidence type="ECO:0000259" key="8">
    <source>
        <dbReference type="PROSITE" id="PS50928"/>
    </source>
</evidence>
<dbReference type="SUPFAM" id="SSF161098">
    <property type="entry name" value="MetI-like"/>
    <property type="match status" value="1"/>
</dbReference>
<dbReference type="GO" id="GO:0005886">
    <property type="term" value="C:plasma membrane"/>
    <property type="evidence" value="ECO:0007669"/>
    <property type="project" value="UniProtKB-SubCell"/>
</dbReference>
<gene>
    <name evidence="9" type="ORF">DWY99_03535</name>
</gene>
<evidence type="ECO:0000256" key="1">
    <source>
        <dbReference type="ARBA" id="ARBA00004651"/>
    </source>
</evidence>
<feature type="transmembrane region" description="Helical" evidence="7">
    <location>
        <begin position="150"/>
        <end position="173"/>
    </location>
</feature>
<evidence type="ECO:0000256" key="2">
    <source>
        <dbReference type="ARBA" id="ARBA00022448"/>
    </source>
</evidence>
<dbReference type="GO" id="GO:0055085">
    <property type="term" value="P:transmembrane transport"/>
    <property type="evidence" value="ECO:0007669"/>
    <property type="project" value="InterPro"/>
</dbReference>
<dbReference type="PANTHER" id="PTHR30193">
    <property type="entry name" value="ABC TRANSPORTER PERMEASE PROTEIN"/>
    <property type="match status" value="1"/>
</dbReference>
<evidence type="ECO:0000256" key="7">
    <source>
        <dbReference type="RuleBase" id="RU363032"/>
    </source>
</evidence>
<keyword evidence="5 7" id="KW-1133">Transmembrane helix</keyword>
<dbReference type="InterPro" id="IPR000515">
    <property type="entry name" value="MetI-like"/>
</dbReference>
<keyword evidence="2 7" id="KW-0813">Transport</keyword>
<dbReference type="Pfam" id="PF00528">
    <property type="entry name" value="BPD_transp_1"/>
    <property type="match status" value="1"/>
</dbReference>
<keyword evidence="4 7" id="KW-0812">Transmembrane</keyword>
<dbReference type="PROSITE" id="PS50928">
    <property type="entry name" value="ABC_TM1"/>
    <property type="match status" value="1"/>
</dbReference>
<dbReference type="Gene3D" id="1.10.3720.10">
    <property type="entry name" value="MetI-like"/>
    <property type="match status" value="1"/>
</dbReference>